<feature type="transmembrane region" description="Helical" evidence="1">
    <location>
        <begin position="37"/>
        <end position="57"/>
    </location>
</feature>
<feature type="signal peptide" evidence="2">
    <location>
        <begin position="1"/>
        <end position="19"/>
    </location>
</feature>
<dbReference type="PANTHER" id="PTHR42709">
    <property type="entry name" value="ALKALINE PHOSPHATASE LIKE PROTEIN"/>
    <property type="match status" value="1"/>
</dbReference>
<evidence type="ECO:0000256" key="2">
    <source>
        <dbReference type="SAM" id="SignalP"/>
    </source>
</evidence>
<keyword evidence="1" id="KW-0812">Transmembrane</keyword>
<organism evidence="4">
    <name type="scientific">Thermohahella caldifontis</name>
    <dbReference type="NCBI Taxonomy" id="3142973"/>
    <lineage>
        <taxon>Bacteria</taxon>
        <taxon>Pseudomonadati</taxon>
        <taxon>Pseudomonadota</taxon>
        <taxon>Gammaproteobacteria</taxon>
        <taxon>Oceanospirillales</taxon>
        <taxon>Hahellaceae</taxon>
        <taxon>Thermohahella</taxon>
    </lineage>
</organism>
<dbReference type="Pfam" id="PF09335">
    <property type="entry name" value="VTT_dom"/>
    <property type="match status" value="1"/>
</dbReference>
<dbReference type="KEGG" id="tcd:AAIA72_16185"/>
<name>A0AB39UW80_9GAMM</name>
<reference evidence="4" key="1">
    <citation type="submission" date="2024-05" db="EMBL/GenBank/DDBJ databases">
        <title>Genome sequencing of novel strain.</title>
        <authorList>
            <person name="Ganbat D."/>
            <person name="Ganbat S."/>
            <person name="Lee S.-J."/>
        </authorList>
    </citation>
    <scope>NUCLEOTIDE SEQUENCE</scope>
    <source>
        <strain evidence="4">SMD15-11</strain>
    </source>
</reference>
<feature type="transmembrane region" description="Helical" evidence="1">
    <location>
        <begin position="87"/>
        <end position="111"/>
    </location>
</feature>
<gene>
    <name evidence="4" type="ORF">AAIA72_16185</name>
</gene>
<evidence type="ECO:0000313" key="4">
    <source>
        <dbReference type="EMBL" id="XDT72313.1"/>
    </source>
</evidence>
<dbReference type="GO" id="GO:0005886">
    <property type="term" value="C:plasma membrane"/>
    <property type="evidence" value="ECO:0007669"/>
    <property type="project" value="UniProtKB-ARBA"/>
</dbReference>
<dbReference type="EMBL" id="CP154858">
    <property type="protein sequence ID" value="XDT72313.1"/>
    <property type="molecule type" value="Genomic_DNA"/>
</dbReference>
<keyword evidence="1" id="KW-1133">Transmembrane helix</keyword>
<feature type="domain" description="VTT" evidence="3">
    <location>
        <begin position="35"/>
        <end position="135"/>
    </location>
</feature>
<feature type="chain" id="PRO_5044294819" evidence="2">
    <location>
        <begin position="20"/>
        <end position="142"/>
    </location>
</feature>
<dbReference type="InterPro" id="IPR051311">
    <property type="entry name" value="DedA_domain"/>
</dbReference>
<dbReference type="AlphaFoldDB" id="A0AB39UW80"/>
<sequence length="142" mass="15048">MGYLGLFLSAFLAATLLPAASEVALGSLVVSGEYSLPALWACATLGNTLGSVVNAALGRGLARFESARWFPFTPEQIARAETRFRRYGVWTLLLAWLPVVGDPLTLVAGVLRVPWPLFLALVALGKGMRYAVVIAVTLGVSA</sequence>
<evidence type="ECO:0000259" key="3">
    <source>
        <dbReference type="Pfam" id="PF09335"/>
    </source>
</evidence>
<dbReference type="PANTHER" id="PTHR42709:SF4">
    <property type="entry name" value="INNER MEMBRANE PROTEIN YQAA"/>
    <property type="match status" value="1"/>
</dbReference>
<evidence type="ECO:0000256" key="1">
    <source>
        <dbReference type="SAM" id="Phobius"/>
    </source>
</evidence>
<feature type="transmembrane region" description="Helical" evidence="1">
    <location>
        <begin position="117"/>
        <end position="140"/>
    </location>
</feature>
<dbReference type="RefSeq" id="WP_369601324.1">
    <property type="nucleotide sequence ID" value="NZ_CP154858.1"/>
</dbReference>
<dbReference type="InterPro" id="IPR032816">
    <property type="entry name" value="VTT_dom"/>
</dbReference>
<accession>A0AB39UW80</accession>
<keyword evidence="2" id="KW-0732">Signal</keyword>
<protein>
    <submittedName>
        <fullName evidence="4">YqaA family protein</fullName>
    </submittedName>
</protein>
<proteinExistence type="predicted"/>
<keyword evidence="1" id="KW-0472">Membrane</keyword>